<organism evidence="1 2">
    <name type="scientific">Aliivibrio fischeri</name>
    <name type="common">Vibrio fischeri</name>
    <dbReference type="NCBI Taxonomy" id="668"/>
    <lineage>
        <taxon>Bacteria</taxon>
        <taxon>Pseudomonadati</taxon>
        <taxon>Pseudomonadota</taxon>
        <taxon>Gammaproteobacteria</taxon>
        <taxon>Vibrionales</taxon>
        <taxon>Vibrionaceae</taxon>
        <taxon>Aliivibrio</taxon>
    </lineage>
</organism>
<name>A0A6N3Z8M7_ALIFS</name>
<dbReference type="Gene3D" id="3.40.50.300">
    <property type="entry name" value="P-loop containing nucleotide triphosphate hydrolases"/>
    <property type="match status" value="1"/>
</dbReference>
<accession>A0A6N3Z8M7</accession>
<dbReference type="Proteomes" id="UP000435323">
    <property type="component" value="Unassembled WGS sequence"/>
</dbReference>
<evidence type="ECO:0008006" key="3">
    <source>
        <dbReference type="Google" id="ProtNLM"/>
    </source>
</evidence>
<dbReference type="EMBL" id="WOBO01000015">
    <property type="protein sequence ID" value="MUK46405.1"/>
    <property type="molecule type" value="Genomic_DNA"/>
</dbReference>
<reference evidence="1 2" key="1">
    <citation type="submission" date="2019-11" db="EMBL/GenBank/DDBJ databases">
        <title>Using colonization assays and comparative genomics to discover symbiosis behaviors and factors in Vibrio fischeri.</title>
        <authorList>
            <person name="Bongrand C."/>
            <person name="Moriano-Gutierrez S."/>
            <person name="Arevalo P."/>
            <person name="Mcfall-Ngai M."/>
            <person name="Visick K."/>
            <person name="Polz M.F."/>
            <person name="Ruby E.G."/>
        </authorList>
    </citation>
    <scope>NUCLEOTIDE SEQUENCE [LARGE SCALE GENOMIC DNA]</scope>
    <source>
        <strain evidence="2">emors.3.2</strain>
    </source>
</reference>
<dbReference type="InterPro" id="IPR027417">
    <property type="entry name" value="P-loop_NTPase"/>
</dbReference>
<proteinExistence type="predicted"/>
<sequence length="552" mass="63580">MSMALVKEQIKKFLKSENPEVLAIKGRWGVGKTYHWEHSLKTLKDEMALNSYSYVSLFGLNSLDELKKAVFENKMLKDEIGNKPTVKQYAKKLTGMLEDVNIPVISNYIDGLGSVFNSVSYLSLNKMIICFDDLERRSEGLSIKDFLGIVSFFKEQKDCKIVILLNEDASGLEDYFIYKEKVIDKQLHFEPTSKECFDAAFEDNDKEVREHIYDLCMRLDIKNIRVLRKIAQHIREILPLVDTYHTEVRREVIHSMVISSWCYYCHSSNVDDIPHFDFAMNKKKSNTFVLNLICNGDEEKVKAKEAEWEEILFNHGYTIHNALNNVIAEGVEQGFIDKARFEPLCVAKDKEYKVREENHLLSFAWDLYHGSFDKNQDQVLFAMEEGLRDAVKNISASQFSDGIKVIRTLSGDSKANSLIDLFILTHQYDPENLNVNNLRTNSFSVEDEIFNKKLQEAYTRKRVDKKPIDVLRSRKGGNTFNDSDVNVLAKLSVDELKYLFKTFNGSEQTPLIQTCLMLARSNTQLMKNTKQALTDIGKESSLNSCRVAKFNL</sequence>
<dbReference type="RefSeq" id="WP_155658056.1">
    <property type="nucleotide sequence ID" value="NZ_WOBO01000015.1"/>
</dbReference>
<dbReference type="AlphaFoldDB" id="A0A6N3Z8M7"/>
<protein>
    <recommendedName>
        <fullName evidence="3">KAP NTPase domain-containing protein</fullName>
    </recommendedName>
</protein>
<dbReference type="SUPFAM" id="SSF52540">
    <property type="entry name" value="P-loop containing nucleoside triphosphate hydrolases"/>
    <property type="match status" value="1"/>
</dbReference>
<evidence type="ECO:0000313" key="1">
    <source>
        <dbReference type="EMBL" id="MUK46405.1"/>
    </source>
</evidence>
<gene>
    <name evidence="1" type="ORF">GNP77_13540</name>
</gene>
<evidence type="ECO:0000313" key="2">
    <source>
        <dbReference type="Proteomes" id="UP000435323"/>
    </source>
</evidence>
<comment type="caution">
    <text evidence="1">The sequence shown here is derived from an EMBL/GenBank/DDBJ whole genome shotgun (WGS) entry which is preliminary data.</text>
</comment>